<dbReference type="Proteomes" id="UP000295783">
    <property type="component" value="Unassembled WGS sequence"/>
</dbReference>
<dbReference type="InterPro" id="IPR023011">
    <property type="entry name" value="ATP_synth_F0_asu_AS"/>
</dbReference>
<evidence type="ECO:0000256" key="1">
    <source>
        <dbReference type="ARBA" id="ARBA00004141"/>
    </source>
</evidence>
<dbReference type="CDD" id="cd00310">
    <property type="entry name" value="ATP-synt_Fo_a_6"/>
    <property type="match status" value="1"/>
</dbReference>
<comment type="function">
    <text evidence="11 12">Key component of the proton channel; it plays a direct role in the translocation of protons across the membrane.</text>
</comment>
<dbReference type="NCBIfam" id="TIGR01131">
    <property type="entry name" value="ATP_synt_6_or_A"/>
    <property type="match status" value="1"/>
</dbReference>
<dbReference type="Pfam" id="PF00119">
    <property type="entry name" value="ATP-synt_A"/>
    <property type="match status" value="1"/>
</dbReference>
<dbReference type="GO" id="GO:0005886">
    <property type="term" value="C:plasma membrane"/>
    <property type="evidence" value="ECO:0007669"/>
    <property type="project" value="UniProtKB-SubCell"/>
</dbReference>
<keyword evidence="3 11" id="KW-0813">Transport</keyword>
<feature type="transmembrane region" description="Helical" evidence="11">
    <location>
        <begin position="87"/>
        <end position="110"/>
    </location>
</feature>
<dbReference type="PANTHER" id="PTHR11410">
    <property type="entry name" value="ATP SYNTHASE SUBUNIT A"/>
    <property type="match status" value="1"/>
</dbReference>
<dbReference type="Gene3D" id="1.20.120.220">
    <property type="entry name" value="ATP synthase, F0 complex, subunit A"/>
    <property type="match status" value="1"/>
</dbReference>
<dbReference type="RefSeq" id="WP_133613742.1">
    <property type="nucleotide sequence ID" value="NZ_SNYW01000008.1"/>
</dbReference>
<evidence type="ECO:0000313" key="13">
    <source>
        <dbReference type="EMBL" id="TDQ82468.1"/>
    </source>
</evidence>
<comment type="subcellular location">
    <subcellularLocation>
        <location evidence="11 12">Cell membrane</location>
        <topology evidence="11 12">Multi-pass membrane protein</topology>
    </subcellularLocation>
    <subcellularLocation>
        <location evidence="1">Membrane</location>
        <topology evidence="1">Multi-pass membrane protein</topology>
    </subcellularLocation>
</comment>
<dbReference type="InterPro" id="IPR000568">
    <property type="entry name" value="ATP_synth_F0_asu"/>
</dbReference>
<dbReference type="SUPFAM" id="SSF81336">
    <property type="entry name" value="F1F0 ATP synthase subunit A"/>
    <property type="match status" value="1"/>
</dbReference>
<keyword evidence="7 11" id="KW-1133">Transmembrane helix</keyword>
<dbReference type="PROSITE" id="PS00449">
    <property type="entry name" value="ATPASE_A"/>
    <property type="match status" value="1"/>
</dbReference>
<feature type="transmembrane region" description="Helical" evidence="11">
    <location>
        <begin position="216"/>
        <end position="241"/>
    </location>
</feature>
<organism evidence="13 14">
    <name type="scientific">Dongia mobilis</name>
    <dbReference type="NCBI Taxonomy" id="578943"/>
    <lineage>
        <taxon>Bacteria</taxon>
        <taxon>Pseudomonadati</taxon>
        <taxon>Pseudomonadota</taxon>
        <taxon>Alphaproteobacteria</taxon>
        <taxon>Rhodospirillales</taxon>
        <taxon>Dongiaceae</taxon>
        <taxon>Dongia</taxon>
    </lineage>
</organism>
<evidence type="ECO:0000256" key="10">
    <source>
        <dbReference type="ARBA" id="ARBA00023310"/>
    </source>
</evidence>
<keyword evidence="14" id="KW-1185">Reference proteome</keyword>
<accession>A0A4V3DER2</accession>
<comment type="caution">
    <text evidence="13">The sequence shown here is derived from an EMBL/GenBank/DDBJ whole genome shotgun (WGS) entry which is preliminary data.</text>
</comment>
<dbReference type="PANTHER" id="PTHR11410:SF0">
    <property type="entry name" value="ATP SYNTHASE SUBUNIT A"/>
    <property type="match status" value="1"/>
</dbReference>
<dbReference type="GO" id="GO:0046933">
    <property type="term" value="F:proton-transporting ATP synthase activity, rotational mechanism"/>
    <property type="evidence" value="ECO:0007669"/>
    <property type="project" value="UniProtKB-UniRule"/>
</dbReference>
<dbReference type="AlphaFoldDB" id="A0A4V3DER2"/>
<evidence type="ECO:0000256" key="3">
    <source>
        <dbReference type="ARBA" id="ARBA00022448"/>
    </source>
</evidence>
<feature type="transmembrane region" description="Helical" evidence="11">
    <location>
        <begin position="189"/>
        <end position="209"/>
    </location>
</feature>
<evidence type="ECO:0000256" key="11">
    <source>
        <dbReference type="HAMAP-Rule" id="MF_01393"/>
    </source>
</evidence>
<feature type="transmembrane region" description="Helical" evidence="11">
    <location>
        <begin position="116"/>
        <end position="139"/>
    </location>
</feature>
<evidence type="ECO:0000256" key="5">
    <source>
        <dbReference type="ARBA" id="ARBA00022692"/>
    </source>
</evidence>
<comment type="similarity">
    <text evidence="2 11 12">Belongs to the ATPase A chain family.</text>
</comment>
<evidence type="ECO:0000256" key="8">
    <source>
        <dbReference type="ARBA" id="ARBA00023065"/>
    </source>
</evidence>
<reference evidence="13 14" key="1">
    <citation type="submission" date="2019-03" db="EMBL/GenBank/DDBJ databases">
        <title>Genomic Encyclopedia of Type Strains, Phase III (KMG-III): the genomes of soil and plant-associated and newly described type strains.</title>
        <authorList>
            <person name="Whitman W."/>
        </authorList>
    </citation>
    <scope>NUCLEOTIDE SEQUENCE [LARGE SCALE GENOMIC DNA]</scope>
    <source>
        <strain evidence="13 14">CGMCC 1.7660</strain>
    </source>
</reference>
<evidence type="ECO:0000256" key="7">
    <source>
        <dbReference type="ARBA" id="ARBA00022989"/>
    </source>
</evidence>
<feature type="transmembrane region" description="Helical" evidence="11">
    <location>
        <begin position="151"/>
        <end position="169"/>
    </location>
</feature>
<evidence type="ECO:0000256" key="2">
    <source>
        <dbReference type="ARBA" id="ARBA00006810"/>
    </source>
</evidence>
<dbReference type="NCBIfam" id="NF004482">
    <property type="entry name" value="PRK05815.2-4"/>
    <property type="match status" value="1"/>
</dbReference>
<keyword evidence="6 11" id="KW-0375">Hydrogen ion transport</keyword>
<gene>
    <name evidence="11" type="primary">atpB</name>
    <name evidence="13" type="ORF">A8950_2291</name>
</gene>
<evidence type="ECO:0000256" key="6">
    <source>
        <dbReference type="ARBA" id="ARBA00022781"/>
    </source>
</evidence>
<dbReference type="PRINTS" id="PR00123">
    <property type="entry name" value="ATPASEA"/>
</dbReference>
<dbReference type="OrthoDB" id="9809130at2"/>
<name>A0A4V3DER2_9PROT</name>
<dbReference type="EMBL" id="SNYW01000008">
    <property type="protein sequence ID" value="TDQ82468.1"/>
    <property type="molecule type" value="Genomic_DNA"/>
</dbReference>
<dbReference type="GO" id="GO:0045259">
    <property type="term" value="C:proton-transporting ATP synthase complex"/>
    <property type="evidence" value="ECO:0007669"/>
    <property type="project" value="UniProtKB-KW"/>
</dbReference>
<evidence type="ECO:0000313" key="14">
    <source>
        <dbReference type="Proteomes" id="UP000295783"/>
    </source>
</evidence>
<proteinExistence type="inferred from homology"/>
<keyword evidence="4 11" id="KW-0138">CF(0)</keyword>
<dbReference type="InterPro" id="IPR035908">
    <property type="entry name" value="F0_ATP_A_sf"/>
</dbReference>
<dbReference type="HAMAP" id="MF_01393">
    <property type="entry name" value="ATP_synth_a_bact"/>
    <property type="match status" value="1"/>
</dbReference>
<dbReference type="InterPro" id="IPR045083">
    <property type="entry name" value="ATP_synth_F0_asu_bact/mt"/>
</dbReference>
<keyword evidence="10 11" id="KW-0066">ATP synthesis</keyword>
<keyword evidence="5 11" id="KW-0812">Transmembrane</keyword>
<sequence length="248" mass="26955">MAADAHSPLAQFEIKPLLELHPFGIDATFTNASLIMVVVVALITLFIVAGMNKATIVPGRFQGMVEFFYEFIANLLQENTGSAGRKFFPLVFSLFMFILACNLIGLFGVFTVTSHIIVTFALALLVITIVTAVGFIRHGAHFCSYFVPQGAPMWLMPLMIPLEIISYLIRPISLSVRLFANMVAGHVMLTVIGGFVVGLNGLLIGFGVIPLAAIPLIFALEVLVALLQAYVFAILTCIYLNDAIHLAH</sequence>
<keyword evidence="8 11" id="KW-0406">Ion transport</keyword>
<evidence type="ECO:0000256" key="4">
    <source>
        <dbReference type="ARBA" id="ARBA00022547"/>
    </source>
</evidence>
<feature type="transmembrane region" description="Helical" evidence="11">
    <location>
        <begin position="32"/>
        <end position="51"/>
    </location>
</feature>
<keyword evidence="11" id="KW-1003">Cell membrane</keyword>
<evidence type="ECO:0000256" key="9">
    <source>
        <dbReference type="ARBA" id="ARBA00023136"/>
    </source>
</evidence>
<protein>
    <recommendedName>
        <fullName evidence="11 12">ATP synthase subunit a</fullName>
    </recommendedName>
    <alternativeName>
        <fullName evidence="11">ATP synthase F0 sector subunit a</fullName>
    </alternativeName>
    <alternativeName>
        <fullName evidence="11">F-ATPase subunit 6</fullName>
    </alternativeName>
</protein>
<evidence type="ECO:0000256" key="12">
    <source>
        <dbReference type="RuleBase" id="RU000483"/>
    </source>
</evidence>
<keyword evidence="9 11" id="KW-0472">Membrane</keyword>